<evidence type="ECO:0000259" key="1">
    <source>
        <dbReference type="Pfam" id="PF03358"/>
    </source>
</evidence>
<sequence length="187" mass="20104">MEGGTPHVLFVCGSLRARSLNRQAGERARELLAGRAETRWLDYADVPYMNQDAEFPAPDAVRRVRDEVMAADAVWVFSPEYNHGIPGVLKNLIDWLSRPLEPGGAETALRGRPVAVTCAAGGSRGRYCAADLAEVLATARAELVDTARALVALDRRAYTTDELALTPAEQAALAAQADVLMTRLGSA</sequence>
<dbReference type="Proteomes" id="UP001430755">
    <property type="component" value="Unassembled WGS sequence"/>
</dbReference>
<dbReference type="EMBL" id="JAJMLW010000003">
    <property type="protein sequence ID" value="MCI2242649.1"/>
    <property type="molecule type" value="Genomic_DNA"/>
</dbReference>
<dbReference type="Gene3D" id="3.40.50.360">
    <property type="match status" value="1"/>
</dbReference>
<dbReference type="InterPro" id="IPR050712">
    <property type="entry name" value="NAD(P)H-dep_reductase"/>
</dbReference>
<dbReference type="InterPro" id="IPR029039">
    <property type="entry name" value="Flavoprotein-like_sf"/>
</dbReference>
<reference evidence="2" key="1">
    <citation type="submission" date="2021-11" db="EMBL/GenBank/DDBJ databases">
        <title>A Novel Adlercreutzia Species, isolated from a Allomyrina dichotoma larva feces.</title>
        <authorList>
            <person name="Suh M.K."/>
        </authorList>
    </citation>
    <scope>NUCLEOTIDE SEQUENCE</scope>
    <source>
        <strain evidence="2">JBNU-10</strain>
    </source>
</reference>
<protein>
    <submittedName>
        <fullName evidence="2">NAD(P)H-dependent oxidoreductase</fullName>
    </submittedName>
</protein>
<name>A0ABS9WIL6_9ACTN</name>
<dbReference type="RefSeq" id="WP_242166115.1">
    <property type="nucleotide sequence ID" value="NZ_JAJMLW010000003.1"/>
</dbReference>
<evidence type="ECO:0000313" key="2">
    <source>
        <dbReference type="EMBL" id="MCI2242649.1"/>
    </source>
</evidence>
<dbReference type="Pfam" id="PF03358">
    <property type="entry name" value="FMN_red"/>
    <property type="match status" value="1"/>
</dbReference>
<comment type="caution">
    <text evidence="2">The sequence shown here is derived from an EMBL/GenBank/DDBJ whole genome shotgun (WGS) entry which is preliminary data.</text>
</comment>
<organism evidence="2 3">
    <name type="scientific">Adlercreutzia faecimuris</name>
    <dbReference type="NCBI Taxonomy" id="2897341"/>
    <lineage>
        <taxon>Bacteria</taxon>
        <taxon>Bacillati</taxon>
        <taxon>Actinomycetota</taxon>
        <taxon>Coriobacteriia</taxon>
        <taxon>Eggerthellales</taxon>
        <taxon>Eggerthellaceae</taxon>
        <taxon>Adlercreutzia</taxon>
    </lineage>
</organism>
<accession>A0ABS9WIL6</accession>
<gene>
    <name evidence="2" type="ORF">LPT13_09835</name>
</gene>
<dbReference type="SUPFAM" id="SSF52218">
    <property type="entry name" value="Flavoproteins"/>
    <property type="match status" value="1"/>
</dbReference>
<feature type="domain" description="NADPH-dependent FMN reductase-like" evidence="1">
    <location>
        <begin position="7"/>
        <end position="145"/>
    </location>
</feature>
<keyword evidence="3" id="KW-1185">Reference proteome</keyword>
<evidence type="ECO:0000313" key="3">
    <source>
        <dbReference type="Proteomes" id="UP001430755"/>
    </source>
</evidence>
<dbReference type="InterPro" id="IPR005025">
    <property type="entry name" value="FMN_Rdtase-like_dom"/>
</dbReference>
<dbReference type="PANTHER" id="PTHR30543">
    <property type="entry name" value="CHROMATE REDUCTASE"/>
    <property type="match status" value="1"/>
</dbReference>
<proteinExistence type="predicted"/>
<dbReference type="PANTHER" id="PTHR30543:SF21">
    <property type="entry name" value="NAD(P)H-DEPENDENT FMN REDUCTASE LOT6"/>
    <property type="match status" value="1"/>
</dbReference>